<accession>A0AAW0GZK8</accession>
<dbReference type="Pfam" id="PF00069">
    <property type="entry name" value="Pkinase"/>
    <property type="match status" value="2"/>
</dbReference>
<dbReference type="InterPro" id="IPR011009">
    <property type="entry name" value="Kinase-like_dom_sf"/>
</dbReference>
<dbReference type="AlphaFoldDB" id="A0AAW0GZK8"/>
<evidence type="ECO:0000259" key="8">
    <source>
        <dbReference type="PROSITE" id="PS50011"/>
    </source>
</evidence>
<dbReference type="Gene3D" id="1.10.510.10">
    <property type="entry name" value="Transferase(Phosphotransferase) domain 1"/>
    <property type="match status" value="1"/>
</dbReference>
<comment type="caution">
    <text evidence="9">The sequence shown here is derived from an EMBL/GenBank/DDBJ whole genome shotgun (WGS) entry which is preliminary data.</text>
</comment>
<keyword evidence="6" id="KW-0067">ATP-binding</keyword>
<evidence type="ECO:0000256" key="5">
    <source>
        <dbReference type="ARBA" id="ARBA00022777"/>
    </source>
</evidence>
<feature type="region of interest" description="Disordered" evidence="7">
    <location>
        <begin position="528"/>
        <end position="560"/>
    </location>
</feature>
<dbReference type="GO" id="GO:0005634">
    <property type="term" value="C:nucleus"/>
    <property type="evidence" value="ECO:0007669"/>
    <property type="project" value="TreeGrafter"/>
</dbReference>
<evidence type="ECO:0000256" key="2">
    <source>
        <dbReference type="ARBA" id="ARBA00022527"/>
    </source>
</evidence>
<feature type="region of interest" description="Disordered" evidence="7">
    <location>
        <begin position="385"/>
        <end position="415"/>
    </location>
</feature>
<proteinExistence type="predicted"/>
<reference evidence="9 10" key="1">
    <citation type="submission" date="2022-09" db="EMBL/GenBank/DDBJ databases">
        <authorList>
            <person name="Palmer J.M."/>
        </authorList>
    </citation>
    <scope>NUCLEOTIDE SEQUENCE [LARGE SCALE GENOMIC DNA]</scope>
    <source>
        <strain evidence="9 10">DSM 7382</strain>
    </source>
</reference>
<evidence type="ECO:0000256" key="3">
    <source>
        <dbReference type="ARBA" id="ARBA00022679"/>
    </source>
</evidence>
<dbReference type="Proteomes" id="UP001385951">
    <property type="component" value="Unassembled WGS sequence"/>
</dbReference>
<dbReference type="Gene3D" id="3.30.200.20">
    <property type="entry name" value="Phosphorylase Kinase, domain 1"/>
    <property type="match status" value="1"/>
</dbReference>
<dbReference type="SUPFAM" id="SSF56112">
    <property type="entry name" value="Protein kinase-like (PK-like)"/>
    <property type="match status" value="1"/>
</dbReference>
<dbReference type="SMART" id="SM00220">
    <property type="entry name" value="S_TKc"/>
    <property type="match status" value="1"/>
</dbReference>
<dbReference type="InterPro" id="IPR008271">
    <property type="entry name" value="Ser/Thr_kinase_AS"/>
</dbReference>
<dbReference type="EC" id="2.7.11.1" evidence="1"/>
<dbReference type="PROSITE" id="PS00108">
    <property type="entry name" value="PROTEIN_KINASE_ST"/>
    <property type="match status" value="1"/>
</dbReference>
<sequence length="674" mass="76802">MATADLLSQHSSNPLEVSSSDIRNRAAVRKYREATEIRHPTEHHDSSAASEALGGFRAPELEQYHDHIATLYPDSNIPGKDSTQNNTIMSQMADIGGEELIHDSDVAMAVMSEDDGDEDAEGDDDPDLVVEENYYEGTDEETTILLKSREEQHEIHQEIAELEAAVPDLTPDYKIIDRLGTGTFSSVYKAIDQGYHDKWDNTVWHGTHPPTSSAYYQSVTRPRESKVFVAVKRIYVTSGPERIRNEIMILQDCRMCRHVSQLITAFRHQDQVVAVMPYHRNEDFRDFYRCLPLEGIKQYFRCLFRALRDIHARSIIHRDVKPANFLFDPRTGVGTLCDFGLACRIERGPRLGACLHTGASRQHPHGRVRPPDEYDIEHIKMMQKEARTRSSLPSEKVGYPEKDNRPHSKANRAGTRGFRAPEVLFKCGEQSGAIDMWSAGMILLFFLTKKFPLFQSSDDIEALMEIATIIGRRRMEKAATLHNRTFQSNVPSVSPDGITWREFIERNNPDLRVPPKPDTRYYPYSCHTRHKTRLPPSSSSPPTTYSAVRSSSPVPPDPESYAQEIEKGLDLVEWLMHPESVRRITPRKALYHPFLKDPDEPDDDELFPHPFGEGICAEWHFIDPLLDEHCVRVFKNDGGEGGETEIKRIFAGEGIAIGKQPCEFHKEEYGYMFP</sequence>
<dbReference type="InterPro" id="IPR000719">
    <property type="entry name" value="Prot_kinase_dom"/>
</dbReference>
<dbReference type="EMBL" id="JASBNA010000001">
    <property type="protein sequence ID" value="KAK7696132.1"/>
    <property type="molecule type" value="Genomic_DNA"/>
</dbReference>
<keyword evidence="3" id="KW-0808">Transferase</keyword>
<dbReference type="GO" id="GO:0004674">
    <property type="term" value="F:protein serine/threonine kinase activity"/>
    <property type="evidence" value="ECO:0007669"/>
    <property type="project" value="UniProtKB-KW"/>
</dbReference>
<feature type="region of interest" description="Disordered" evidence="7">
    <location>
        <begin position="1"/>
        <end position="21"/>
    </location>
</feature>
<evidence type="ECO:0000313" key="9">
    <source>
        <dbReference type="EMBL" id="KAK7696132.1"/>
    </source>
</evidence>
<name>A0AAW0GZK8_9APHY</name>
<evidence type="ECO:0000313" key="10">
    <source>
        <dbReference type="Proteomes" id="UP001385951"/>
    </source>
</evidence>
<dbReference type="CDD" id="cd14019">
    <property type="entry name" value="STKc_Cdc7"/>
    <property type="match status" value="1"/>
</dbReference>
<dbReference type="PROSITE" id="PS50011">
    <property type="entry name" value="PROTEIN_KINASE_DOM"/>
    <property type="match status" value="1"/>
</dbReference>
<evidence type="ECO:0000256" key="1">
    <source>
        <dbReference type="ARBA" id="ARBA00012513"/>
    </source>
</evidence>
<dbReference type="GO" id="GO:0005524">
    <property type="term" value="F:ATP binding"/>
    <property type="evidence" value="ECO:0007669"/>
    <property type="project" value="UniProtKB-KW"/>
</dbReference>
<feature type="compositionally biased region" description="Polar residues" evidence="7">
    <location>
        <begin position="543"/>
        <end position="552"/>
    </location>
</feature>
<evidence type="ECO:0000256" key="7">
    <source>
        <dbReference type="SAM" id="MobiDB-lite"/>
    </source>
</evidence>
<organism evidence="9 10">
    <name type="scientific">Cerrena zonata</name>
    <dbReference type="NCBI Taxonomy" id="2478898"/>
    <lineage>
        <taxon>Eukaryota</taxon>
        <taxon>Fungi</taxon>
        <taxon>Dikarya</taxon>
        <taxon>Basidiomycota</taxon>
        <taxon>Agaricomycotina</taxon>
        <taxon>Agaricomycetes</taxon>
        <taxon>Polyporales</taxon>
        <taxon>Cerrenaceae</taxon>
        <taxon>Cerrena</taxon>
    </lineage>
</organism>
<evidence type="ECO:0000256" key="6">
    <source>
        <dbReference type="ARBA" id="ARBA00022840"/>
    </source>
</evidence>
<dbReference type="PANTHER" id="PTHR44167:SF23">
    <property type="entry name" value="CDC7 KINASE, ISOFORM A-RELATED"/>
    <property type="match status" value="1"/>
</dbReference>
<keyword evidence="4" id="KW-0547">Nucleotide-binding</keyword>
<dbReference type="PANTHER" id="PTHR44167">
    <property type="entry name" value="OVARIAN-SPECIFIC SERINE/THREONINE-PROTEIN KINASE LOK-RELATED"/>
    <property type="match status" value="1"/>
</dbReference>
<keyword evidence="5" id="KW-0418">Kinase</keyword>
<feature type="domain" description="Protein kinase" evidence="8">
    <location>
        <begin position="173"/>
        <end position="595"/>
    </location>
</feature>
<keyword evidence="10" id="KW-1185">Reference proteome</keyword>
<gene>
    <name evidence="9" type="ORF">QCA50_000778</name>
</gene>
<keyword evidence="2" id="KW-0723">Serine/threonine-protein kinase</keyword>
<dbReference type="GO" id="GO:0044773">
    <property type="term" value="P:mitotic DNA damage checkpoint signaling"/>
    <property type="evidence" value="ECO:0007669"/>
    <property type="project" value="TreeGrafter"/>
</dbReference>
<evidence type="ECO:0000256" key="4">
    <source>
        <dbReference type="ARBA" id="ARBA00022741"/>
    </source>
</evidence>
<protein>
    <recommendedName>
        <fullName evidence="1">non-specific serine/threonine protein kinase</fullName>
        <ecNumber evidence="1">2.7.11.1</ecNumber>
    </recommendedName>
</protein>